<dbReference type="Pfam" id="PF03723">
    <property type="entry name" value="Hemocyanin_C"/>
    <property type="match status" value="1"/>
</dbReference>
<dbReference type="InterPro" id="IPR013788">
    <property type="entry name" value="Hemocyanin/hexamerin"/>
</dbReference>
<dbReference type="GO" id="GO:0045735">
    <property type="term" value="F:nutrient reservoir activity"/>
    <property type="evidence" value="ECO:0007669"/>
    <property type="project" value="UniProtKB-KW"/>
</dbReference>
<evidence type="ECO:0000259" key="6">
    <source>
        <dbReference type="Pfam" id="PF03723"/>
    </source>
</evidence>
<feature type="domain" description="Hemocyanin middle" evidence="4">
    <location>
        <begin position="184"/>
        <end position="458"/>
    </location>
</feature>
<keyword evidence="8" id="KW-1185">Reference proteome</keyword>
<dbReference type="InterPro" id="IPR000896">
    <property type="entry name" value="Hemocyanin/hexamerin_mid_dom"/>
</dbReference>
<dbReference type="Gene3D" id="1.20.1370.10">
    <property type="entry name" value="Hemocyanin, N-terminal domain"/>
    <property type="match status" value="1"/>
</dbReference>
<dbReference type="Proteomes" id="UP001497472">
    <property type="component" value="Unassembled WGS sequence"/>
</dbReference>
<comment type="caution">
    <text evidence="7">The sequence shown here is derived from an EMBL/GenBank/DDBJ whole genome shotgun (WGS) entry which is preliminary data.</text>
</comment>
<dbReference type="Pfam" id="PF00372">
    <property type="entry name" value="Hemocyanin_M"/>
    <property type="match status" value="1"/>
</dbReference>
<dbReference type="InterPro" id="IPR005204">
    <property type="entry name" value="Hemocyanin_N"/>
</dbReference>
<feature type="domain" description="Hemocyanin N-terminal" evidence="5">
    <location>
        <begin position="60"/>
        <end position="179"/>
    </location>
</feature>
<dbReference type="InterPro" id="IPR036697">
    <property type="entry name" value="Hemocyanin_N_sf"/>
</dbReference>
<dbReference type="PROSITE" id="PS00210">
    <property type="entry name" value="HEMOCYANIN_2"/>
    <property type="match status" value="1"/>
</dbReference>
<evidence type="ECO:0000256" key="1">
    <source>
        <dbReference type="ARBA" id="ARBA00022761"/>
    </source>
</evidence>
<keyword evidence="1" id="KW-0758">Storage protein</keyword>
<accession>A0AAV1J0N7</accession>
<evidence type="ECO:0000313" key="8">
    <source>
        <dbReference type="Proteomes" id="UP001497472"/>
    </source>
</evidence>
<keyword evidence="3" id="KW-0732">Signal</keyword>
<dbReference type="Gene3D" id="1.10.1280.10">
    <property type="entry name" value="Di-copper center containing domain from catechol oxidase"/>
    <property type="match status" value="1"/>
</dbReference>
<dbReference type="SUPFAM" id="SSF48056">
    <property type="entry name" value="Di-copper centre-containing domain"/>
    <property type="match status" value="1"/>
</dbReference>
<dbReference type="InterPro" id="IPR008922">
    <property type="entry name" value="Di-copper_centre_dom_sf"/>
</dbReference>
<dbReference type="InterPro" id="IPR005203">
    <property type="entry name" value="Hemocyanin_C"/>
</dbReference>
<evidence type="ECO:0000259" key="5">
    <source>
        <dbReference type="Pfam" id="PF03722"/>
    </source>
</evidence>
<dbReference type="EMBL" id="CAVLEF010000003">
    <property type="protein sequence ID" value="CAK1541945.1"/>
    <property type="molecule type" value="Genomic_DNA"/>
</dbReference>
<evidence type="ECO:0000256" key="2">
    <source>
        <dbReference type="ARBA" id="ARBA00038082"/>
    </source>
</evidence>
<dbReference type="PRINTS" id="PR00187">
    <property type="entry name" value="HAEMOCYANIN"/>
</dbReference>
<dbReference type="AlphaFoldDB" id="A0AAV1J0N7"/>
<dbReference type="PROSITE" id="PS00209">
    <property type="entry name" value="HEMOCYANIN_1"/>
    <property type="match status" value="1"/>
</dbReference>
<name>A0AAV1J0N7_9NEOP</name>
<comment type="similarity">
    <text evidence="2">Belongs to the hemocyanin family.</text>
</comment>
<evidence type="ECO:0000259" key="4">
    <source>
        <dbReference type="Pfam" id="PF00372"/>
    </source>
</evidence>
<reference evidence="7 8" key="1">
    <citation type="submission" date="2023-11" db="EMBL/GenBank/DDBJ databases">
        <authorList>
            <person name="Okamura Y."/>
        </authorList>
    </citation>
    <scope>NUCLEOTIDE SEQUENCE [LARGE SCALE GENOMIC DNA]</scope>
</reference>
<protein>
    <recommendedName>
        <fullName evidence="9">Methionine-rich storage protein</fullName>
    </recommendedName>
</protein>
<dbReference type="PANTHER" id="PTHR11511:SF5">
    <property type="entry name" value="FAT-BODY PROTEIN 1-RELATED"/>
    <property type="match status" value="1"/>
</dbReference>
<feature type="domain" description="Hemocyanin C-terminal" evidence="6">
    <location>
        <begin position="469"/>
        <end position="719"/>
    </location>
</feature>
<sequence>MSIKREYEARSAHSAGSSNMRFLVLAALVVAASATALKDVNYQDFVIGKDTLVNVDIKTKEIYCWKLLNHILQPTMYDDIRDVARDFVLEDNFDKFLKDDVVKRFIEVFKMGMLPRGEIFVHTNLHHMDQAIVAFRMLYFAKDFDTFIRTACFLRERINGGMFVYAFTCAVFHRQDCRGIVLPAPYEIYPYFFVDSHVIQKAFMLKMSRAATDPAIFNYYGIKVTDKNLLVIDWRKGVRTTLSKDDRLTYFTEDIDLNTYMYYLHMSYPFWMIEDTYNLHKERRGEITMYAHKQLLARYRLERLTNRMCDIDMIKFDDKDNVGYWPKIRLHTGDEMPVRPNNVKLVTKYNLRERMYVEDIERIIRDGITTGKIEKRDGTVIHLKKVEDFENLARVLLGGLGIVNDDAKVIHVVHLFRRLLSYGTYNFDKYTYIPTALDMYTTCLRDPLFWRVMKRITEHADLFKLYLPRYTRTELDFPGVRVDRITTDKLVTFMDEYDLDMTNALYLDDVEIQKKKSDMTFVARMRRLNHQPFKVTIDVDSEKTIDAVVRVFIGPKYDCMGRLLNFDDKRHDMVEFDSFLYKLQTGKNTIVRNSFEMHGVIGDREWTRRFFDNSRDTTGAYEKIVDSYWYKTRIGFPHRLLLPRGTVGGFEMQMFVIVTPVRTGMVLPTIDLNVMKDRHACRWTVCFDTMPLGFPFDRRIDLTDFFTTNMKFTDVKIFYKDLATSNSVKDMDMSDMIMKRDDLTYYDKDMLMKWSYKDVMMMSTDKMMRM</sequence>
<organism evidence="7 8">
    <name type="scientific">Leptosia nina</name>
    <dbReference type="NCBI Taxonomy" id="320188"/>
    <lineage>
        <taxon>Eukaryota</taxon>
        <taxon>Metazoa</taxon>
        <taxon>Ecdysozoa</taxon>
        <taxon>Arthropoda</taxon>
        <taxon>Hexapoda</taxon>
        <taxon>Insecta</taxon>
        <taxon>Pterygota</taxon>
        <taxon>Neoptera</taxon>
        <taxon>Endopterygota</taxon>
        <taxon>Lepidoptera</taxon>
        <taxon>Glossata</taxon>
        <taxon>Ditrysia</taxon>
        <taxon>Papilionoidea</taxon>
        <taxon>Pieridae</taxon>
        <taxon>Pierinae</taxon>
        <taxon>Leptosia</taxon>
    </lineage>
</organism>
<dbReference type="SUPFAM" id="SSF81296">
    <property type="entry name" value="E set domains"/>
    <property type="match status" value="1"/>
</dbReference>
<evidence type="ECO:0008006" key="9">
    <source>
        <dbReference type="Google" id="ProtNLM"/>
    </source>
</evidence>
<feature type="chain" id="PRO_5043438214" description="Methionine-rich storage protein" evidence="3">
    <location>
        <begin position="35"/>
        <end position="770"/>
    </location>
</feature>
<dbReference type="Gene3D" id="2.60.40.1520">
    <property type="entry name" value="Hemocyanin, C-terminal domain"/>
    <property type="match status" value="1"/>
</dbReference>
<dbReference type="InterPro" id="IPR014756">
    <property type="entry name" value="Ig_E-set"/>
</dbReference>
<feature type="signal peptide" evidence="3">
    <location>
        <begin position="1"/>
        <end position="34"/>
    </location>
</feature>
<dbReference type="Pfam" id="PF03722">
    <property type="entry name" value="Hemocyanin_N"/>
    <property type="match status" value="1"/>
</dbReference>
<proteinExistence type="inferred from homology"/>
<evidence type="ECO:0000313" key="7">
    <source>
        <dbReference type="EMBL" id="CAK1541945.1"/>
    </source>
</evidence>
<gene>
    <name evidence="7" type="ORF">LNINA_LOCUS1890</name>
</gene>
<dbReference type="SUPFAM" id="SSF48050">
    <property type="entry name" value="Hemocyanin, N-terminal domain"/>
    <property type="match status" value="1"/>
</dbReference>
<dbReference type="GO" id="GO:0005615">
    <property type="term" value="C:extracellular space"/>
    <property type="evidence" value="ECO:0007669"/>
    <property type="project" value="UniProtKB-ARBA"/>
</dbReference>
<evidence type="ECO:0000256" key="3">
    <source>
        <dbReference type="SAM" id="SignalP"/>
    </source>
</evidence>
<dbReference type="PANTHER" id="PTHR11511">
    <property type="entry name" value="LARVAL STORAGE PROTEIN/PHENOLOXIDASE"/>
    <property type="match status" value="1"/>
</dbReference>
<dbReference type="InterPro" id="IPR037020">
    <property type="entry name" value="Hemocyanin_C_sf"/>
</dbReference>